<organism evidence="3 4">
    <name type="scientific">Chitinophaga arvensicola</name>
    <dbReference type="NCBI Taxonomy" id="29529"/>
    <lineage>
        <taxon>Bacteria</taxon>
        <taxon>Pseudomonadati</taxon>
        <taxon>Bacteroidota</taxon>
        <taxon>Chitinophagia</taxon>
        <taxon>Chitinophagales</taxon>
        <taxon>Chitinophagaceae</taxon>
        <taxon>Chitinophaga</taxon>
    </lineage>
</organism>
<dbReference type="Pfam" id="PF06742">
    <property type="entry name" value="DUF1214"/>
    <property type="match status" value="1"/>
</dbReference>
<dbReference type="SUPFAM" id="SSF160935">
    <property type="entry name" value="VPA0735-like"/>
    <property type="match status" value="1"/>
</dbReference>
<dbReference type="InterPro" id="IPR037050">
    <property type="entry name" value="DUF1254_sf"/>
</dbReference>
<evidence type="ECO:0000313" key="3">
    <source>
        <dbReference type="EMBL" id="SEW52828.1"/>
    </source>
</evidence>
<gene>
    <name evidence="3" type="ORF">SAMN04488122_5152</name>
</gene>
<dbReference type="Gene3D" id="2.60.40.1610">
    <property type="entry name" value="Domain of unknown function DUF1254"/>
    <property type="match status" value="1"/>
</dbReference>
<keyword evidence="4" id="KW-1185">Reference proteome</keyword>
<dbReference type="InterPro" id="IPR010679">
    <property type="entry name" value="DUF1254"/>
</dbReference>
<evidence type="ECO:0000259" key="1">
    <source>
        <dbReference type="Pfam" id="PF06742"/>
    </source>
</evidence>
<protein>
    <submittedName>
        <fullName evidence="3">Uncharacterized conserved protein</fullName>
    </submittedName>
</protein>
<feature type="domain" description="DUF1214" evidence="1">
    <location>
        <begin position="383"/>
        <end position="487"/>
    </location>
</feature>
<dbReference type="STRING" id="29529.SAMN04488122_5152"/>
<dbReference type="InterPro" id="IPR037049">
    <property type="entry name" value="DUF1214_C_sf"/>
</dbReference>
<dbReference type="AlphaFoldDB" id="A0A1I0S9Q7"/>
<feature type="domain" description="DUF1254" evidence="2">
    <location>
        <begin position="106"/>
        <end position="232"/>
    </location>
</feature>
<dbReference type="InterPro" id="IPR010621">
    <property type="entry name" value="DUF1214"/>
</dbReference>
<dbReference type="PANTHER" id="PTHR36509">
    <property type="entry name" value="BLL3101 PROTEIN"/>
    <property type="match status" value="1"/>
</dbReference>
<accession>A0A1I0S9Q7</accession>
<dbReference type="RefSeq" id="WP_089904240.1">
    <property type="nucleotide sequence ID" value="NZ_FOJG01000002.1"/>
</dbReference>
<dbReference type="PROSITE" id="PS51257">
    <property type="entry name" value="PROKAR_LIPOPROTEIN"/>
    <property type="match status" value="1"/>
</dbReference>
<dbReference type="Proteomes" id="UP000199310">
    <property type="component" value="Unassembled WGS sequence"/>
</dbReference>
<dbReference type="EMBL" id="FOJG01000002">
    <property type="protein sequence ID" value="SEW52828.1"/>
    <property type="molecule type" value="Genomic_DNA"/>
</dbReference>
<evidence type="ECO:0000313" key="4">
    <source>
        <dbReference type="Proteomes" id="UP000199310"/>
    </source>
</evidence>
<reference evidence="4" key="1">
    <citation type="submission" date="2016-10" db="EMBL/GenBank/DDBJ databases">
        <authorList>
            <person name="Varghese N."/>
            <person name="Submissions S."/>
        </authorList>
    </citation>
    <scope>NUCLEOTIDE SEQUENCE [LARGE SCALE GENOMIC DNA]</scope>
    <source>
        <strain evidence="4">DSM 3695</strain>
    </source>
</reference>
<name>A0A1I0S9Q7_9BACT</name>
<proteinExistence type="predicted"/>
<sequence length="507" mass="55230">MKYILSFLLACLLAACNSTPPSVKNEKAGKSTGAGSDAHGWIETETLKSRLGDFEFRNGYPTADAVKKLSDALVYNRAIEVYLDQMHAVSWYNVWKGVAAAGAGTPNQLVIWESLMDSETLLLTGNTETVYGLASLDLKRDGPVVIELPAMMLGGISDMWQNELAGIGPTGADKGLGGKFLLLPPGYSGKVPGGYITLKCTTFKVSLGVRGFMQDGKPDKAVALMKTTKIYPLSAATNPPATSFVNGSGKEVNTIFSDNYHFFEDLAELISEEPDGCLQSNERFLLASVGIEKGKSFQKDADRKALLEDAAKTASAMARVNSFASSDTAKMVYSDKHWEWAFVGGSATWDSQGYVNTDRRAAFAYIAIGMSPAMVKKIVGGGSQYLWTPRDANGEFLDGGKNYQLHIPGNIPVKNFWSVVVYDAQSRSMLRNGNRFPSLSQYSGPQINSDGSVDVYFGPDAPKGKEKNWIKTVAGKGWFPLMRFYGPLAPYFDQTWKPDDIRMIAKE</sequence>
<dbReference type="Gene3D" id="1.10.3360.10">
    <property type="entry name" value="VPA0735-like domain"/>
    <property type="match status" value="1"/>
</dbReference>
<dbReference type="Pfam" id="PF06863">
    <property type="entry name" value="DUF1254"/>
    <property type="match status" value="1"/>
</dbReference>
<dbReference type="Gene3D" id="2.60.120.600">
    <property type="entry name" value="Domain of unknown function DUF1214, C-terminal domain"/>
    <property type="match status" value="1"/>
</dbReference>
<dbReference type="OrthoDB" id="272779at2"/>
<evidence type="ECO:0000259" key="2">
    <source>
        <dbReference type="Pfam" id="PF06863"/>
    </source>
</evidence>
<dbReference type="PANTHER" id="PTHR36509:SF3">
    <property type="entry name" value="SIGNAL PEPTIDE PROTEIN"/>
    <property type="match status" value="1"/>
</dbReference>